<dbReference type="GO" id="GO:0032259">
    <property type="term" value="P:methylation"/>
    <property type="evidence" value="ECO:0007669"/>
    <property type="project" value="UniProtKB-KW"/>
</dbReference>
<comment type="caution">
    <text evidence="1">The sequence shown here is derived from an EMBL/GenBank/DDBJ whole genome shotgun (WGS) entry which is preliminary data.</text>
</comment>
<proteinExistence type="predicted"/>
<dbReference type="GO" id="GO:0008168">
    <property type="term" value="F:methyltransferase activity"/>
    <property type="evidence" value="ECO:0007669"/>
    <property type="project" value="UniProtKB-KW"/>
</dbReference>
<dbReference type="Gene3D" id="3.40.50.150">
    <property type="entry name" value="Vaccinia Virus protein VP39"/>
    <property type="match status" value="1"/>
</dbReference>
<dbReference type="Gene3D" id="2.20.130.10">
    <property type="entry name" value="CAC2371-like domains"/>
    <property type="match status" value="1"/>
</dbReference>
<name>A0ABW5MHW4_9SPHI</name>
<dbReference type="CDD" id="cd02440">
    <property type="entry name" value="AdoMet_MTases"/>
    <property type="match status" value="1"/>
</dbReference>
<sequence>MNQNFKLYSQYYDLLYKDKPYQAETDYLVTLIQYYHSTAKNILELGSGTGKHAQLLVAKGFQIVGLERSPAMVEIANGMANEKVSFQVADISSFEINQSFDVALSLFHVISYLTDNQSLINTFNHTRQHLHTGGLFIFDVWHSPAVYAQKPEQRIKTFKSDEIEVVRRANPVIYAEHNMVEVNYTIEARNPHSGESNVIEEKHPMRHFSRPEIELLAFATGFEVLHSEEFLSKVPPSSKTWGVCYILRKK</sequence>
<keyword evidence="1" id="KW-0489">Methyltransferase</keyword>
<dbReference type="Pfam" id="PF13489">
    <property type="entry name" value="Methyltransf_23"/>
    <property type="match status" value="1"/>
</dbReference>
<evidence type="ECO:0000313" key="1">
    <source>
        <dbReference type="EMBL" id="MFD2582243.1"/>
    </source>
</evidence>
<keyword evidence="2" id="KW-1185">Reference proteome</keyword>
<accession>A0ABW5MHW4</accession>
<reference evidence="2" key="1">
    <citation type="journal article" date="2019" name="Int. J. Syst. Evol. Microbiol.">
        <title>The Global Catalogue of Microorganisms (GCM) 10K type strain sequencing project: providing services to taxonomists for standard genome sequencing and annotation.</title>
        <authorList>
            <consortium name="The Broad Institute Genomics Platform"/>
            <consortium name="The Broad Institute Genome Sequencing Center for Infectious Disease"/>
            <person name="Wu L."/>
            <person name="Ma J."/>
        </authorList>
    </citation>
    <scope>NUCLEOTIDE SEQUENCE [LARGE SCALE GENOMIC DNA]</scope>
    <source>
        <strain evidence="2">KCTC 42866</strain>
    </source>
</reference>
<dbReference type="InterPro" id="IPR029063">
    <property type="entry name" value="SAM-dependent_MTases_sf"/>
</dbReference>
<dbReference type="RefSeq" id="WP_379076849.1">
    <property type="nucleotide sequence ID" value="NZ_JBHULL010000007.1"/>
</dbReference>
<dbReference type="SUPFAM" id="SSF53335">
    <property type="entry name" value="S-adenosyl-L-methionine-dependent methyltransferases"/>
    <property type="match status" value="1"/>
</dbReference>
<organism evidence="1 2">
    <name type="scientific">Pedobacter vanadiisoli</name>
    <dbReference type="NCBI Taxonomy" id="1761975"/>
    <lineage>
        <taxon>Bacteria</taxon>
        <taxon>Pseudomonadati</taxon>
        <taxon>Bacteroidota</taxon>
        <taxon>Sphingobacteriia</taxon>
        <taxon>Sphingobacteriales</taxon>
        <taxon>Sphingobacteriaceae</taxon>
        <taxon>Pedobacter</taxon>
    </lineage>
</organism>
<dbReference type="Proteomes" id="UP001597461">
    <property type="component" value="Unassembled WGS sequence"/>
</dbReference>
<evidence type="ECO:0000313" key="2">
    <source>
        <dbReference type="Proteomes" id="UP001597461"/>
    </source>
</evidence>
<dbReference type="EMBL" id="JBHULL010000007">
    <property type="protein sequence ID" value="MFD2582243.1"/>
    <property type="molecule type" value="Genomic_DNA"/>
</dbReference>
<keyword evidence="1" id="KW-0808">Transferase</keyword>
<dbReference type="PANTHER" id="PTHR43861">
    <property type="entry name" value="TRANS-ACONITATE 2-METHYLTRANSFERASE-RELATED"/>
    <property type="match status" value="1"/>
</dbReference>
<gene>
    <name evidence="1" type="ORF">ACFSR6_07075</name>
</gene>
<protein>
    <submittedName>
        <fullName evidence="1">Class I SAM-dependent DNA methyltransferase</fullName>
    </submittedName>
</protein>